<feature type="transmembrane region" description="Helical" evidence="1">
    <location>
        <begin position="150"/>
        <end position="170"/>
    </location>
</feature>
<gene>
    <name evidence="2" type="ORF">LTR32_003517</name>
</gene>
<keyword evidence="1" id="KW-0812">Transmembrane</keyword>
<feature type="transmembrane region" description="Helical" evidence="1">
    <location>
        <begin position="28"/>
        <end position="47"/>
    </location>
</feature>
<keyword evidence="3" id="KW-1185">Reference proteome</keyword>
<evidence type="ECO:0000256" key="1">
    <source>
        <dbReference type="SAM" id="Phobius"/>
    </source>
</evidence>
<keyword evidence="1" id="KW-0472">Membrane</keyword>
<feature type="transmembrane region" description="Helical" evidence="1">
    <location>
        <begin position="118"/>
        <end position="138"/>
    </location>
</feature>
<comment type="caution">
    <text evidence="2">The sequence shown here is derived from an EMBL/GenBank/DDBJ whole genome shotgun (WGS) entry which is preliminary data.</text>
</comment>
<dbReference type="Proteomes" id="UP001308179">
    <property type="component" value="Unassembled WGS sequence"/>
</dbReference>
<evidence type="ECO:0000313" key="2">
    <source>
        <dbReference type="EMBL" id="KAK5144587.1"/>
    </source>
</evidence>
<keyword evidence="1" id="KW-1133">Transmembrane helix</keyword>
<evidence type="ECO:0000313" key="3">
    <source>
        <dbReference type="Proteomes" id="UP001308179"/>
    </source>
</evidence>
<accession>A0ABR0L796</accession>
<organism evidence="2 3">
    <name type="scientific">Rachicladosporium monterosium</name>
    <dbReference type="NCBI Taxonomy" id="1507873"/>
    <lineage>
        <taxon>Eukaryota</taxon>
        <taxon>Fungi</taxon>
        <taxon>Dikarya</taxon>
        <taxon>Ascomycota</taxon>
        <taxon>Pezizomycotina</taxon>
        <taxon>Dothideomycetes</taxon>
        <taxon>Dothideomycetidae</taxon>
        <taxon>Cladosporiales</taxon>
        <taxon>Cladosporiaceae</taxon>
        <taxon>Rachicladosporium</taxon>
    </lineage>
</organism>
<feature type="transmembrane region" description="Helical" evidence="1">
    <location>
        <begin position="86"/>
        <end position="106"/>
    </location>
</feature>
<reference evidence="2 3" key="1">
    <citation type="submission" date="2023-08" db="EMBL/GenBank/DDBJ databases">
        <title>Black Yeasts Isolated from many extreme environments.</title>
        <authorList>
            <person name="Coleine C."/>
            <person name="Stajich J.E."/>
            <person name="Selbmann L."/>
        </authorList>
    </citation>
    <scope>NUCLEOTIDE SEQUENCE [LARGE SCALE GENOMIC DNA]</scope>
    <source>
        <strain evidence="2 3">CCFEE 5386</strain>
    </source>
</reference>
<sequence length="187" mass="20440">MANPSNTPAKLSSGGTLRFYNLLGFSKLYNFILWFITMGYLLGFTLARLEYLSFNGRFCNASSNGVTGAAPGECYYYLQNPFRTGIMLHLFTILPAAFLVVFQFTPAVRHAAILFHRINSYLIITLSLISSAGVLIIAKHAFGGDMATRTWSGALVTSTTIAYVMAYINIKHGPGLEPSSLLPPLPT</sequence>
<proteinExistence type="predicted"/>
<protein>
    <recommendedName>
        <fullName evidence="4">DUF2306 domain-containing protein</fullName>
    </recommendedName>
</protein>
<dbReference type="EMBL" id="JAVRRR010000212">
    <property type="protein sequence ID" value="KAK5144587.1"/>
    <property type="molecule type" value="Genomic_DNA"/>
</dbReference>
<name>A0ABR0L796_9PEZI</name>
<evidence type="ECO:0008006" key="4">
    <source>
        <dbReference type="Google" id="ProtNLM"/>
    </source>
</evidence>